<dbReference type="InterPro" id="IPR007539">
    <property type="entry name" value="DUF551"/>
</dbReference>
<organism evidence="2">
    <name type="scientific">Pseudomonas putida</name>
    <name type="common">Arthrobacter siderocapsulatus</name>
    <dbReference type="NCBI Taxonomy" id="303"/>
    <lineage>
        <taxon>Bacteria</taxon>
        <taxon>Pseudomonadati</taxon>
        <taxon>Pseudomonadota</taxon>
        <taxon>Gammaproteobacteria</taxon>
        <taxon>Pseudomonadales</taxon>
        <taxon>Pseudomonadaceae</taxon>
        <taxon>Pseudomonas</taxon>
    </lineage>
</organism>
<sequence length="186" mass="20281">MNLNLSELKALATAAKRDPYDHVAGNDYGMAMPPAVTLELIAEIERHRPINAEGCKPESSILLSGLPCAGAAFCRSLDKAEGEQPDLNILLCGRPCTSAAPHRCIDKAEGGMPDSNSEWINCTDKLPGDELDGLAVIVTVTDPQGRRISDCTVWNKGSRSRKGRFEFWGNKVTAWQPLPEPPRNQR</sequence>
<evidence type="ECO:0000259" key="1">
    <source>
        <dbReference type="Pfam" id="PF04448"/>
    </source>
</evidence>
<evidence type="ECO:0000313" key="2">
    <source>
        <dbReference type="EMBL" id="ALG76463.1"/>
    </source>
</evidence>
<dbReference type="EMBL" id="KP698091">
    <property type="protein sequence ID" value="ALG76463.1"/>
    <property type="molecule type" value="Genomic_DNA"/>
</dbReference>
<proteinExistence type="predicted"/>
<dbReference type="AlphaFoldDB" id="A0A0N7FRN6"/>
<name>A0A0N7FRN6_PSEPU</name>
<dbReference type="Pfam" id="PF04448">
    <property type="entry name" value="DUF551"/>
    <property type="match status" value="1"/>
</dbReference>
<reference evidence="2" key="2">
    <citation type="submission" date="2015-01" db="EMBL/GenBank/DDBJ databases">
        <authorList>
            <person name="Xiang T."/>
            <person name="Song Y."/>
            <person name="Huang L."/>
            <person name="Wang B."/>
            <person name="Wu P."/>
        </authorList>
    </citation>
    <scope>NUCLEOTIDE SEQUENCE</scope>
    <source>
        <strain evidence="2">BW11M1</strain>
    </source>
</reference>
<accession>A0A0N7FRN6</accession>
<feature type="domain" description="DUF551" evidence="1">
    <location>
        <begin position="118"/>
        <end position="182"/>
    </location>
</feature>
<protein>
    <recommendedName>
        <fullName evidence="1">DUF551 domain-containing protein</fullName>
    </recommendedName>
</protein>
<reference evidence="2" key="1">
    <citation type="journal article" date="2015" name="Genome Biol. Evol.">
        <title>Different Ancestries of R Tailocins in Rhizospheric Pseudomonas Isolates.</title>
        <authorList>
            <person name="Ghequire M.G."/>
            <person name="Dillen Y."/>
            <person name="Lambrichts I."/>
            <person name="Proost P."/>
            <person name="Wattiez R."/>
            <person name="De Mot R."/>
        </authorList>
    </citation>
    <scope>NUCLEOTIDE SEQUENCE</scope>
    <source>
        <strain evidence="2">BW11M1</strain>
    </source>
</reference>